<feature type="transmembrane region" description="Helical" evidence="1">
    <location>
        <begin position="358"/>
        <end position="377"/>
    </location>
</feature>
<feature type="transmembrane region" description="Helical" evidence="1">
    <location>
        <begin position="389"/>
        <end position="413"/>
    </location>
</feature>
<dbReference type="STRING" id="56857.A0A200PSS3"/>
<organism evidence="3 4">
    <name type="scientific">Macleaya cordata</name>
    <name type="common">Five-seeded plume-poppy</name>
    <name type="synonym">Bocconia cordata</name>
    <dbReference type="NCBI Taxonomy" id="56857"/>
    <lineage>
        <taxon>Eukaryota</taxon>
        <taxon>Viridiplantae</taxon>
        <taxon>Streptophyta</taxon>
        <taxon>Embryophyta</taxon>
        <taxon>Tracheophyta</taxon>
        <taxon>Spermatophyta</taxon>
        <taxon>Magnoliopsida</taxon>
        <taxon>Ranunculales</taxon>
        <taxon>Papaveraceae</taxon>
        <taxon>Papaveroideae</taxon>
        <taxon>Macleaya</taxon>
    </lineage>
</organism>
<sequence>MEILELYPYLAWSRKEDGTTASHILALSPSSFKSGTIYSYQYVGASPFTSPEKIAIALYKLIPVDDYKTSAVAARQSLRRSSFTERCKHYFKSGIKWICRGCPVLGIFYKAKEKHTYVMQLLEQLLEKDSQIQWNYASGDGRNPSKHNNYKKLQFDSVKETKKCIERPIILATKMGIIEMVKEIVNMFPESLEFIDEEAGKNVLHLAAEHRHEYIMEWLKSMKKRDLANLVVGIDREGNTALHAAAKLGEDKPWHIRGAAHHIQWECVWFERIKYLLPAHMITIKNSNNQSAKEVFTKTHKDLLENAEKWLKDGSNTCMLMCTLIATVMFASAFTIPGGNDQETGLPVLLKTSEFTPFIQYAAVSLFLSLLSLGLFLSIHTSRFNEEDFYVWLPLKTVAALTTLFDSLVFTIASFSQAYFLVTGWRFPVVMTVLDIAMAATDDVVRWEKIIQNM</sequence>
<dbReference type="OMA" id="NTIMHFA"/>
<name>A0A200PSS3_MACCD</name>
<accession>A0A200PSS3</accession>
<dbReference type="InterPro" id="IPR002110">
    <property type="entry name" value="Ankyrin_rpt"/>
</dbReference>
<feature type="domain" description="PGG" evidence="2">
    <location>
        <begin position="308"/>
        <end position="421"/>
    </location>
</feature>
<dbReference type="Gene3D" id="1.25.40.20">
    <property type="entry name" value="Ankyrin repeat-containing domain"/>
    <property type="match status" value="1"/>
</dbReference>
<reference evidence="3 4" key="1">
    <citation type="journal article" date="2017" name="Mol. Plant">
        <title>The Genome of Medicinal Plant Macleaya cordata Provides New Insights into Benzylisoquinoline Alkaloids Metabolism.</title>
        <authorList>
            <person name="Liu X."/>
            <person name="Liu Y."/>
            <person name="Huang P."/>
            <person name="Ma Y."/>
            <person name="Qing Z."/>
            <person name="Tang Q."/>
            <person name="Cao H."/>
            <person name="Cheng P."/>
            <person name="Zheng Y."/>
            <person name="Yuan Z."/>
            <person name="Zhou Y."/>
            <person name="Liu J."/>
            <person name="Tang Z."/>
            <person name="Zhuo Y."/>
            <person name="Zhang Y."/>
            <person name="Yu L."/>
            <person name="Huang J."/>
            <person name="Yang P."/>
            <person name="Peng Q."/>
            <person name="Zhang J."/>
            <person name="Jiang W."/>
            <person name="Zhang Z."/>
            <person name="Lin K."/>
            <person name="Ro D.K."/>
            <person name="Chen X."/>
            <person name="Xiong X."/>
            <person name="Shang Y."/>
            <person name="Huang S."/>
            <person name="Zeng J."/>
        </authorList>
    </citation>
    <scope>NUCLEOTIDE SEQUENCE [LARGE SCALE GENOMIC DNA]</scope>
    <source>
        <strain evidence="4">cv. BLH2017</strain>
        <tissue evidence="3">Root</tissue>
    </source>
</reference>
<dbReference type="Pfam" id="PF13962">
    <property type="entry name" value="PGG"/>
    <property type="match status" value="1"/>
</dbReference>
<keyword evidence="1" id="KW-0812">Transmembrane</keyword>
<comment type="caution">
    <text evidence="3">The sequence shown here is derived from an EMBL/GenBank/DDBJ whole genome shotgun (WGS) entry which is preliminary data.</text>
</comment>
<feature type="transmembrane region" description="Helical" evidence="1">
    <location>
        <begin position="425"/>
        <end position="445"/>
    </location>
</feature>
<keyword evidence="1" id="KW-0472">Membrane</keyword>
<proteinExistence type="predicted"/>
<dbReference type="PANTHER" id="PTHR24177:SF292">
    <property type="entry name" value="ANKYRIN REPEAT FAMILY PROTEIN-RELATED"/>
    <property type="match status" value="1"/>
</dbReference>
<dbReference type="OrthoDB" id="1923662at2759"/>
<dbReference type="GO" id="GO:0016020">
    <property type="term" value="C:membrane"/>
    <property type="evidence" value="ECO:0007669"/>
    <property type="project" value="TreeGrafter"/>
</dbReference>
<dbReference type="InParanoid" id="A0A200PSS3"/>
<keyword evidence="1" id="KW-1133">Transmembrane helix</keyword>
<dbReference type="EMBL" id="MVGT01004145">
    <property type="protein sequence ID" value="OVA01269.1"/>
    <property type="molecule type" value="Genomic_DNA"/>
</dbReference>
<evidence type="ECO:0000313" key="3">
    <source>
        <dbReference type="EMBL" id="OVA01269.1"/>
    </source>
</evidence>
<evidence type="ECO:0000259" key="2">
    <source>
        <dbReference type="Pfam" id="PF13962"/>
    </source>
</evidence>
<dbReference type="Proteomes" id="UP000195402">
    <property type="component" value="Unassembled WGS sequence"/>
</dbReference>
<dbReference type="InterPro" id="IPR036770">
    <property type="entry name" value="Ankyrin_rpt-contain_sf"/>
</dbReference>
<gene>
    <name evidence="3" type="ORF">BVC80_1653g73</name>
</gene>
<evidence type="ECO:0000313" key="4">
    <source>
        <dbReference type="Proteomes" id="UP000195402"/>
    </source>
</evidence>
<dbReference type="SUPFAM" id="SSF48403">
    <property type="entry name" value="Ankyrin repeat"/>
    <property type="match status" value="1"/>
</dbReference>
<dbReference type="AlphaFoldDB" id="A0A200PSS3"/>
<keyword evidence="4" id="KW-1185">Reference proteome</keyword>
<evidence type="ECO:0000256" key="1">
    <source>
        <dbReference type="SAM" id="Phobius"/>
    </source>
</evidence>
<dbReference type="Pfam" id="PF12796">
    <property type="entry name" value="Ank_2"/>
    <property type="match status" value="1"/>
</dbReference>
<dbReference type="InterPro" id="IPR026961">
    <property type="entry name" value="PGG_dom"/>
</dbReference>
<protein>
    <submittedName>
        <fullName evidence="3">Ankyrin repeat-containing domain</fullName>
    </submittedName>
</protein>
<dbReference type="PANTHER" id="PTHR24177">
    <property type="entry name" value="CASKIN"/>
    <property type="match status" value="1"/>
</dbReference>